<organism evidence="2 3">
    <name type="scientific">Methylorubrum populi</name>
    <dbReference type="NCBI Taxonomy" id="223967"/>
    <lineage>
        <taxon>Bacteria</taxon>
        <taxon>Pseudomonadati</taxon>
        <taxon>Pseudomonadota</taxon>
        <taxon>Alphaproteobacteria</taxon>
        <taxon>Hyphomicrobiales</taxon>
        <taxon>Methylobacteriaceae</taxon>
        <taxon>Methylorubrum</taxon>
    </lineage>
</organism>
<dbReference type="EMBL" id="AP014809">
    <property type="protein sequence ID" value="BAU89055.1"/>
    <property type="molecule type" value="Genomic_DNA"/>
</dbReference>
<dbReference type="Gene3D" id="2.30.42.10">
    <property type="match status" value="1"/>
</dbReference>
<keyword evidence="1" id="KW-0732">Signal</keyword>
<evidence type="ECO:0000313" key="2">
    <source>
        <dbReference type="EMBL" id="BAU89055.1"/>
    </source>
</evidence>
<name>A0A169QKX1_9HYPH</name>
<dbReference type="Proteomes" id="UP000218288">
    <property type="component" value="Chromosome"/>
</dbReference>
<protein>
    <submittedName>
        <fullName evidence="2">PDZ/DHR/GLGF domain protein</fullName>
    </submittedName>
</protein>
<sequence>MIPLTFEEVSMRSMIRGVVVALSCLAPCLPASAAPPSARDDAQVRLDRIAPVLDTLRRLRRAAIPADFAGWALGPPDPADLPPALLATSAGAGWSREAVAALLRAQGLAGPAPDRVGLLEKAASLGDMGAAAALAEHWFEAGDLRRAAAWAGLAGSRGATEADIVAVVLPSGAVPAEVRRSALARLFLAAERPPGLAGDLHAGRPDALARARDGFGFDARGAGPATFVLCAPAKRGEPLGEAQETMLRERALSLPDPDAASCLVQSTLAAIVRSLPAGEASDPPAWVADLVGPLARDALIETSLRTTRLGRPGLGDLALTPRFPAVSARRPEAPAWILAEAARGEADRRRTEDFATSTLTSDAQERYAAAVALMPAEVGEAAYAALEPARRAVWPDRPLPPGVPGGDRRSGYAGLLVSDLGGSWAATPDSGTAGALVVGFAEGTPASRMLRVGDIVVAFAGHPIGTAEDLVSAVGRAEPGDHAASILRGGRRMGVMLPAVAWPKAAAQSNLAGLGSNRLAS</sequence>
<feature type="chain" id="PRO_5007902321" evidence="1">
    <location>
        <begin position="34"/>
        <end position="521"/>
    </location>
</feature>
<evidence type="ECO:0000256" key="1">
    <source>
        <dbReference type="SAM" id="SignalP"/>
    </source>
</evidence>
<feature type="signal peptide" evidence="1">
    <location>
        <begin position="1"/>
        <end position="33"/>
    </location>
</feature>
<gene>
    <name evidence="2" type="ORF">MPPM_0450</name>
</gene>
<dbReference type="AlphaFoldDB" id="A0A169QKX1"/>
<accession>A0A169QKX1</accession>
<dbReference type="InterPro" id="IPR036034">
    <property type="entry name" value="PDZ_sf"/>
</dbReference>
<reference evidence="2 3" key="1">
    <citation type="journal article" date="2016" name="Genome Announc.">
        <title>Complete Genome Sequence of Methylobacterium populi P-1M, Isolated from Pink-Pigmented Household Biofilm.</title>
        <authorList>
            <person name="Morohoshi T."/>
            <person name="Ikeda T."/>
        </authorList>
    </citation>
    <scope>NUCLEOTIDE SEQUENCE [LARGE SCALE GENOMIC DNA]</scope>
    <source>
        <strain evidence="2 3">P-1M</strain>
    </source>
</reference>
<proteinExistence type="predicted"/>
<dbReference type="SUPFAM" id="SSF50156">
    <property type="entry name" value="PDZ domain-like"/>
    <property type="match status" value="1"/>
</dbReference>
<evidence type="ECO:0000313" key="3">
    <source>
        <dbReference type="Proteomes" id="UP000218288"/>
    </source>
</evidence>